<evidence type="ECO:0000256" key="2">
    <source>
        <dbReference type="ARBA" id="ARBA00005236"/>
    </source>
</evidence>
<gene>
    <name evidence="10" type="ORF">JCM16774_1601</name>
</gene>
<dbReference type="PANTHER" id="PTHR30489:SF0">
    <property type="entry name" value="LIPOPROTEIN-RELEASING SYSTEM TRANSMEMBRANE PROTEIN LOLE"/>
    <property type="match status" value="1"/>
</dbReference>
<accession>A0A510JBT3</accession>
<dbReference type="Proteomes" id="UP000321606">
    <property type="component" value="Chromosome"/>
</dbReference>
<evidence type="ECO:0000256" key="7">
    <source>
        <dbReference type="SAM" id="Phobius"/>
    </source>
</evidence>
<dbReference type="RefSeq" id="WP_026737894.1">
    <property type="nucleotide sequence ID" value="NZ_AP019822.1"/>
</dbReference>
<dbReference type="InterPro" id="IPR051447">
    <property type="entry name" value="Lipoprotein-release_system"/>
</dbReference>
<keyword evidence="5 7" id="KW-1133">Transmembrane helix</keyword>
<evidence type="ECO:0000256" key="5">
    <source>
        <dbReference type="ARBA" id="ARBA00022989"/>
    </source>
</evidence>
<dbReference type="GO" id="GO:0044874">
    <property type="term" value="P:lipoprotein localization to outer membrane"/>
    <property type="evidence" value="ECO:0007669"/>
    <property type="project" value="TreeGrafter"/>
</dbReference>
<evidence type="ECO:0000256" key="1">
    <source>
        <dbReference type="ARBA" id="ARBA00004651"/>
    </source>
</evidence>
<feature type="domain" description="MacB-like periplasmic core" evidence="9">
    <location>
        <begin position="18"/>
        <end position="215"/>
    </location>
</feature>
<evidence type="ECO:0000313" key="10">
    <source>
        <dbReference type="EMBL" id="BBM36657.1"/>
    </source>
</evidence>
<evidence type="ECO:0000259" key="8">
    <source>
        <dbReference type="Pfam" id="PF02687"/>
    </source>
</evidence>
<reference evidence="10 11" key="1">
    <citation type="submission" date="2019-07" db="EMBL/GenBank/DDBJ databases">
        <title>Complete Genome Sequence of Leptotrichia goodfellowii Strain JCM 16774.</title>
        <authorList>
            <person name="Watanabe S."/>
            <person name="Cui L."/>
        </authorList>
    </citation>
    <scope>NUCLEOTIDE SEQUENCE [LARGE SCALE GENOMIC DNA]</scope>
    <source>
        <strain evidence="10 11">JCM16774</strain>
    </source>
</reference>
<dbReference type="KEGG" id="lgo:JCM16774_1601"/>
<comment type="similarity">
    <text evidence="2">Belongs to the ABC-4 integral membrane protein family. LolC/E subfamily.</text>
</comment>
<sequence length="387" mass="42975">MVELFIAVRHILERKFQSIFSVLGVAIAVTVFVVSLTVSNGLNKNMVNSLLTLSPHILIKNAKDSYFESYQDILEKTKGMKDVKAVIPEIRSQSIIKYNELAKGVLADGISAENVKNDLKLKIIDGKNDISEGNSVLVGKVLAEEMGIKVGEELSLVSAENKEIKLIVRGIFKTGGLPYDSNLVIVPLKTMQIMFERGEAATEVGILVENPQKVENTVGTVMSKFPESDYKVQSWKVVNEGLLSAVRFEKFVLIAILSLLLMIACFAVSVILNMIVREKIKDIGILKSIGYTNKNIRKIFTIEGLIIGVSGMVLASILSPFILISLQKLFKIYMKDSYYYLDELPLYISVAELSAVYIITFIVVFISTIYPAVRASRMNPVEALKHE</sequence>
<dbReference type="InterPro" id="IPR003838">
    <property type="entry name" value="ABC3_permease_C"/>
</dbReference>
<dbReference type="EMBL" id="AP019822">
    <property type="protein sequence ID" value="BBM36657.1"/>
    <property type="molecule type" value="Genomic_DNA"/>
</dbReference>
<keyword evidence="3" id="KW-1003">Cell membrane</keyword>
<name>A0A510JBT3_9FUSO</name>
<comment type="subcellular location">
    <subcellularLocation>
        <location evidence="1">Cell membrane</location>
        <topology evidence="1">Multi-pass membrane protein</topology>
    </subcellularLocation>
</comment>
<protein>
    <submittedName>
        <fullName evidence="10">ABC transporter</fullName>
    </submittedName>
</protein>
<evidence type="ECO:0000256" key="6">
    <source>
        <dbReference type="ARBA" id="ARBA00023136"/>
    </source>
</evidence>
<dbReference type="PANTHER" id="PTHR30489">
    <property type="entry name" value="LIPOPROTEIN-RELEASING SYSTEM TRANSMEMBRANE PROTEIN LOLE"/>
    <property type="match status" value="1"/>
</dbReference>
<proteinExistence type="inferred from homology"/>
<feature type="transmembrane region" description="Helical" evidence="7">
    <location>
        <begin position="346"/>
        <end position="370"/>
    </location>
</feature>
<dbReference type="Pfam" id="PF12704">
    <property type="entry name" value="MacB_PCD"/>
    <property type="match status" value="1"/>
</dbReference>
<keyword evidence="4 7" id="KW-0812">Transmembrane</keyword>
<dbReference type="STRING" id="714315.GCA_000516535_01608"/>
<dbReference type="OrthoDB" id="9808461at2"/>
<dbReference type="AlphaFoldDB" id="A0A510JBT3"/>
<evidence type="ECO:0000313" key="11">
    <source>
        <dbReference type="Proteomes" id="UP000321606"/>
    </source>
</evidence>
<feature type="transmembrane region" description="Helical" evidence="7">
    <location>
        <begin position="304"/>
        <end position="326"/>
    </location>
</feature>
<evidence type="ECO:0000256" key="4">
    <source>
        <dbReference type="ARBA" id="ARBA00022692"/>
    </source>
</evidence>
<keyword evidence="6 7" id="KW-0472">Membrane</keyword>
<feature type="transmembrane region" description="Helical" evidence="7">
    <location>
        <begin position="19"/>
        <end position="38"/>
    </location>
</feature>
<dbReference type="GO" id="GO:0098797">
    <property type="term" value="C:plasma membrane protein complex"/>
    <property type="evidence" value="ECO:0007669"/>
    <property type="project" value="TreeGrafter"/>
</dbReference>
<evidence type="ECO:0000256" key="3">
    <source>
        <dbReference type="ARBA" id="ARBA00022475"/>
    </source>
</evidence>
<feature type="domain" description="ABC3 transporter permease C-terminal" evidence="8">
    <location>
        <begin position="255"/>
        <end position="380"/>
    </location>
</feature>
<dbReference type="Pfam" id="PF02687">
    <property type="entry name" value="FtsX"/>
    <property type="match status" value="1"/>
</dbReference>
<organism evidence="10 11">
    <name type="scientific">Pseudoleptotrichia goodfellowii</name>
    <dbReference type="NCBI Taxonomy" id="157692"/>
    <lineage>
        <taxon>Bacteria</taxon>
        <taxon>Fusobacteriati</taxon>
        <taxon>Fusobacteriota</taxon>
        <taxon>Fusobacteriia</taxon>
        <taxon>Fusobacteriales</taxon>
        <taxon>Leptotrichiaceae</taxon>
        <taxon>Pseudoleptotrichia</taxon>
    </lineage>
</organism>
<evidence type="ECO:0000259" key="9">
    <source>
        <dbReference type="Pfam" id="PF12704"/>
    </source>
</evidence>
<feature type="transmembrane region" description="Helical" evidence="7">
    <location>
        <begin position="251"/>
        <end position="276"/>
    </location>
</feature>
<dbReference type="InterPro" id="IPR025857">
    <property type="entry name" value="MacB_PCD"/>
</dbReference>